<proteinExistence type="predicted"/>
<evidence type="ECO:0000256" key="4">
    <source>
        <dbReference type="SAM" id="MobiDB-lite"/>
    </source>
</evidence>
<keyword evidence="2" id="KW-0677">Repeat</keyword>
<feature type="repeat" description="ANK" evidence="3">
    <location>
        <begin position="1000"/>
        <end position="1032"/>
    </location>
</feature>
<keyword evidence="5" id="KW-1133">Transmembrane helix</keyword>
<dbReference type="Gene3D" id="2.60.40.10">
    <property type="entry name" value="Immunoglobulins"/>
    <property type="match status" value="1"/>
</dbReference>
<dbReference type="InterPro" id="IPR051226">
    <property type="entry name" value="PP1_Regulatory_Subunit"/>
</dbReference>
<feature type="compositionally biased region" description="Low complexity" evidence="4">
    <location>
        <begin position="124"/>
        <end position="135"/>
    </location>
</feature>
<feature type="compositionally biased region" description="Low complexity" evidence="4">
    <location>
        <begin position="620"/>
        <end position="639"/>
    </location>
</feature>
<feature type="region of interest" description="Disordered" evidence="4">
    <location>
        <begin position="167"/>
        <end position="197"/>
    </location>
</feature>
<dbReference type="EMBL" id="KV454011">
    <property type="protein sequence ID" value="ODV97565.1"/>
    <property type="molecule type" value="Genomic_DNA"/>
</dbReference>
<evidence type="ECO:0000256" key="2">
    <source>
        <dbReference type="ARBA" id="ARBA00022737"/>
    </source>
</evidence>
<gene>
    <name evidence="7" type="ORF">PACTADRAFT_31012</name>
</gene>
<dbReference type="InterPro" id="IPR036770">
    <property type="entry name" value="Ankyrin_rpt-contain_sf"/>
</dbReference>
<feature type="region of interest" description="Disordered" evidence="4">
    <location>
        <begin position="724"/>
        <end position="743"/>
    </location>
</feature>
<dbReference type="InterPro" id="IPR002110">
    <property type="entry name" value="Ankyrin_rpt"/>
</dbReference>
<evidence type="ECO:0000313" key="7">
    <source>
        <dbReference type="EMBL" id="ODV97565.1"/>
    </source>
</evidence>
<dbReference type="GO" id="GO:2001280">
    <property type="term" value="P:positive regulation of unsaturated fatty acid biosynthetic process"/>
    <property type="evidence" value="ECO:0007669"/>
    <property type="project" value="UniProtKB-ARBA"/>
</dbReference>
<dbReference type="GO" id="GO:0005634">
    <property type="term" value="C:nucleus"/>
    <property type="evidence" value="ECO:0007669"/>
    <property type="project" value="UniProtKB-ARBA"/>
</dbReference>
<feature type="repeat" description="ANK" evidence="3">
    <location>
        <begin position="967"/>
        <end position="999"/>
    </location>
</feature>
<organism evidence="7 8">
    <name type="scientific">Pachysolen tannophilus NRRL Y-2460</name>
    <dbReference type="NCBI Taxonomy" id="669874"/>
    <lineage>
        <taxon>Eukaryota</taxon>
        <taxon>Fungi</taxon>
        <taxon>Dikarya</taxon>
        <taxon>Ascomycota</taxon>
        <taxon>Saccharomycotina</taxon>
        <taxon>Pichiomycetes</taxon>
        <taxon>Pachysolenaceae</taxon>
        <taxon>Pachysolen</taxon>
    </lineage>
</organism>
<sequence>MSLDEDSRFGNNILPNFNDELLISNTEHNSNDEEDEYLLNEFLDGKLYEHSTTSPPLSDSTQPAMVVDSCHNGEISADDKNKKSDNIFDQFLSQDLNTQNHDNNRNSAGINTVVGSGQEYFFQVNGSNDSNNSVGPTTPPDLGDIAAVDGNDAFHLFKHEMMDLDFMSSGNNNGNGNGNGNGKEKQDQGVMYEQSQEQQMQMAVAAQQQQQAAAAQTLPASSFSEFQNYELSRQELMKLKFGCPKDLSHLQSFTLPQNNNIIDTENDDSNDQLQSQQQQQQQQQQDSLQIPQEYYDSTNDDELPYKLKISGLPDYSRVETQIKVSLSISPAPPQFLLHLPSDTISKTKYLLKEEVPDSAKSQILYLDTYVVTSGETGGNKRSKAKQHLQSPNDSESLTREEGQVRLIETMKNCNICNRCIRRELKRASRRKNGSLEDGFNWNLVAPKRAVIFNCKEIISFPPPTGATGTFQSQNIIDTNEYCDDLLSKNYLNDSNTLMMEEQIQNENNNNNNNDINRSHMMVSEKKIDIMSRIICYCRHHHETKGFRLFFVLKDHQDKILGKTFSKPIMIMDKKKSTAEKANTSSTNNVRENSEYSMANSPQSTSSTISAVKKVKKEHPLSPASLEESSSEHQTSSSESFNRPSKRKRPSSPTDSVPGSNNSNNINTNISGSHSIPPTSYNYFESVTQQRCIKRDPISPMSSSSDHQRSPRGFNTSLAVIGSSERETSVTSITSTSGSNNNLSHKQQLPIVPQQPVSSLPSIQRIIPAQGPIRGGVEVTLLGSNFRPGLVVKFGSNRALATHCWSDSTIVTYLPPASQAGQVLVNFDNITNEELANNTVSAPQQIFTYNDDTDRQLIELALQIVGLKMNGKLEDAKNIAKRIIGNSESEGGSNSGPSSMGSISNGDTGNQMNDSINHEEWISHATETVKEVSNSSLNPEEMLLKFLSLLDMPNSPITSPNWAIVTMEGQTLLHLSCMKNYFKLVLFLINRGSRIDYKDVNDLTPLHFALLCGNREVIEVLLKCGANMNTKITNNISIIDICDSNVLDLVDEYLGSSSEDYDEEIDSNDSFSTSVAKRAGIKARRSNLHRKYSNESVNSISSMFNIDDSLRHHISRMVTDSLSGPTDLNSDNVTTASGIEASCSTGTVDEGNFSSDFADESGASIEEDDFESDYEFESDGEVNDMELNNVANENIGQGNPVTRGDNTKKTRDNDAEVDADADLPNYEDLFPRGSASLKSLFKSFSGNYNSKQVEEISSVEDEDSAPSSSSQQLQETSKENEDKVFKFFVNNSTRTTPLMRDKMLFFFWLPLLLIALILLLNNDIVEESFNKYIDFARYGLGNLMLGRDRVEGMIESVNAAVTAGLGGINHNVNRVNRVNT</sequence>
<dbReference type="Proteomes" id="UP000094236">
    <property type="component" value="Unassembled WGS sequence"/>
</dbReference>
<feature type="compositionally biased region" description="Polar residues" evidence="4">
    <location>
        <begin position="579"/>
        <end position="609"/>
    </location>
</feature>
<dbReference type="PANTHER" id="PTHR24179:SF29">
    <property type="entry name" value="LD46604P"/>
    <property type="match status" value="1"/>
</dbReference>
<dbReference type="SUPFAM" id="SSF81296">
    <property type="entry name" value="E set domains"/>
    <property type="match status" value="1"/>
</dbReference>
<feature type="compositionally biased region" description="Low complexity" evidence="4">
    <location>
        <begin position="885"/>
        <end position="905"/>
    </location>
</feature>
<dbReference type="Pfam" id="PF25603">
    <property type="entry name" value="SPT23_MGA2_DBD"/>
    <property type="match status" value="2"/>
</dbReference>
<keyword evidence="5" id="KW-0472">Membrane</keyword>
<accession>A0A1E4U0N9</accession>
<feature type="compositionally biased region" description="Polar residues" evidence="4">
    <location>
        <begin position="1264"/>
        <end position="1274"/>
    </location>
</feature>
<feature type="region of interest" description="Disordered" evidence="4">
    <location>
        <begin position="124"/>
        <end position="143"/>
    </location>
</feature>
<dbReference type="Pfam" id="PF01833">
    <property type="entry name" value="TIG"/>
    <property type="match status" value="1"/>
</dbReference>
<dbReference type="InterPro" id="IPR057962">
    <property type="entry name" value="SPT23_MGA2_DBD"/>
</dbReference>
<dbReference type="PROSITE" id="PS50088">
    <property type="entry name" value="ANK_REPEAT"/>
    <property type="match status" value="2"/>
</dbReference>
<dbReference type="Pfam" id="PF12796">
    <property type="entry name" value="Ank_2"/>
    <property type="match status" value="1"/>
</dbReference>
<dbReference type="GO" id="GO:0019208">
    <property type="term" value="F:phosphatase regulator activity"/>
    <property type="evidence" value="ECO:0007669"/>
    <property type="project" value="TreeGrafter"/>
</dbReference>
<feature type="compositionally biased region" description="Polar residues" evidence="4">
    <location>
        <begin position="1190"/>
        <end position="1199"/>
    </location>
</feature>
<feature type="compositionally biased region" description="Low complexity" evidence="4">
    <location>
        <begin position="271"/>
        <end position="288"/>
    </location>
</feature>
<dbReference type="GO" id="GO:0045944">
    <property type="term" value="P:positive regulation of transcription by RNA polymerase II"/>
    <property type="evidence" value="ECO:0007669"/>
    <property type="project" value="UniProtKB-ARBA"/>
</dbReference>
<feature type="region of interest" description="Disordered" evidence="4">
    <location>
        <begin position="259"/>
        <end position="288"/>
    </location>
</feature>
<reference evidence="8" key="1">
    <citation type="submission" date="2016-05" db="EMBL/GenBank/DDBJ databases">
        <title>Comparative genomics of biotechnologically important yeasts.</title>
        <authorList>
            <consortium name="DOE Joint Genome Institute"/>
            <person name="Riley R."/>
            <person name="Haridas S."/>
            <person name="Wolfe K.H."/>
            <person name="Lopes M.R."/>
            <person name="Hittinger C.T."/>
            <person name="Goker M."/>
            <person name="Salamov A."/>
            <person name="Wisecaver J."/>
            <person name="Long T.M."/>
            <person name="Aerts A.L."/>
            <person name="Barry K."/>
            <person name="Choi C."/>
            <person name="Clum A."/>
            <person name="Coughlan A.Y."/>
            <person name="Deshpande S."/>
            <person name="Douglass A.P."/>
            <person name="Hanson S.J."/>
            <person name="Klenk H.-P."/>
            <person name="Labutti K."/>
            <person name="Lapidus A."/>
            <person name="Lindquist E."/>
            <person name="Lipzen A."/>
            <person name="Meier-Kolthoff J.P."/>
            <person name="Ohm R.A."/>
            <person name="Otillar R.P."/>
            <person name="Pangilinan J."/>
            <person name="Peng Y."/>
            <person name="Rokas A."/>
            <person name="Rosa C.A."/>
            <person name="Scheuner C."/>
            <person name="Sibirny A.A."/>
            <person name="Slot J.C."/>
            <person name="Stielow J.B."/>
            <person name="Sun H."/>
            <person name="Kurtzman C.P."/>
            <person name="Blackwell M."/>
            <person name="Grigoriev I.V."/>
            <person name="Jeffries T.W."/>
        </authorList>
    </citation>
    <scope>NUCLEOTIDE SEQUENCE [LARGE SCALE GENOMIC DNA]</scope>
    <source>
        <strain evidence="8">NRRL Y-2460</strain>
    </source>
</reference>
<evidence type="ECO:0000256" key="5">
    <source>
        <dbReference type="SAM" id="Phobius"/>
    </source>
</evidence>
<dbReference type="OrthoDB" id="71307at2759"/>
<feature type="compositionally biased region" description="Basic and acidic residues" evidence="4">
    <location>
        <begin position="1204"/>
        <end position="1213"/>
    </location>
</feature>
<dbReference type="InterPro" id="IPR014756">
    <property type="entry name" value="Ig_E-set"/>
</dbReference>
<feature type="region of interest" description="Disordered" evidence="4">
    <location>
        <begin position="1190"/>
        <end position="1223"/>
    </location>
</feature>
<keyword evidence="5" id="KW-0812">Transmembrane</keyword>
<dbReference type="SUPFAM" id="SSF48403">
    <property type="entry name" value="Ankyrin repeat"/>
    <property type="match status" value="1"/>
</dbReference>
<dbReference type="SMART" id="SM00429">
    <property type="entry name" value="IPT"/>
    <property type="match status" value="1"/>
</dbReference>
<dbReference type="GO" id="GO:0033554">
    <property type="term" value="P:cellular response to stress"/>
    <property type="evidence" value="ECO:0007669"/>
    <property type="project" value="UniProtKB-ARBA"/>
</dbReference>
<feature type="region of interest" description="Disordered" evidence="4">
    <location>
        <begin position="885"/>
        <end position="913"/>
    </location>
</feature>
<feature type="compositionally biased region" description="Low complexity" evidence="4">
    <location>
        <begin position="728"/>
        <end position="743"/>
    </location>
</feature>
<feature type="region of interest" description="Disordered" evidence="4">
    <location>
        <begin position="575"/>
        <end position="675"/>
    </location>
</feature>
<dbReference type="PROSITE" id="PS50297">
    <property type="entry name" value="ANK_REP_REGION"/>
    <property type="match status" value="2"/>
</dbReference>
<dbReference type="Gene3D" id="1.25.40.20">
    <property type="entry name" value="Ankyrin repeat-containing domain"/>
    <property type="match status" value="1"/>
</dbReference>
<keyword evidence="1" id="KW-0597">Phosphoprotein</keyword>
<dbReference type="GO" id="GO:0030466">
    <property type="term" value="P:silent mating-type cassette heterochromatin formation"/>
    <property type="evidence" value="ECO:0007669"/>
    <property type="project" value="UniProtKB-ARBA"/>
</dbReference>
<feature type="region of interest" description="Disordered" evidence="4">
    <location>
        <begin position="375"/>
        <end position="401"/>
    </location>
</feature>
<dbReference type="PANTHER" id="PTHR24179">
    <property type="entry name" value="PROTEIN PHOSPHATASE 1 REGULATORY SUBUNIT 12"/>
    <property type="match status" value="1"/>
</dbReference>
<feature type="domain" description="IPT/TIG" evidence="6">
    <location>
        <begin position="759"/>
        <end position="849"/>
    </location>
</feature>
<feature type="transmembrane region" description="Helical" evidence="5">
    <location>
        <begin position="1302"/>
        <end position="1320"/>
    </location>
</feature>
<dbReference type="InterPro" id="IPR013783">
    <property type="entry name" value="Ig-like_fold"/>
</dbReference>
<protein>
    <recommendedName>
        <fullName evidence="6">IPT/TIG domain-containing protein</fullName>
    </recommendedName>
</protein>
<keyword evidence="8" id="KW-1185">Reference proteome</keyword>
<feature type="compositionally biased region" description="Low complexity" evidence="4">
    <location>
        <begin position="659"/>
        <end position="675"/>
    </location>
</feature>
<keyword evidence="3" id="KW-0040">ANK repeat</keyword>
<dbReference type="GO" id="GO:0005789">
    <property type="term" value="C:endoplasmic reticulum membrane"/>
    <property type="evidence" value="ECO:0007669"/>
    <property type="project" value="UniProtKB-ARBA"/>
</dbReference>
<evidence type="ECO:0000256" key="3">
    <source>
        <dbReference type="PROSITE-ProRule" id="PRU00023"/>
    </source>
</evidence>
<dbReference type="GO" id="GO:0004857">
    <property type="term" value="F:enzyme inhibitor activity"/>
    <property type="evidence" value="ECO:0007669"/>
    <property type="project" value="TreeGrafter"/>
</dbReference>
<evidence type="ECO:0000256" key="1">
    <source>
        <dbReference type="ARBA" id="ARBA00022553"/>
    </source>
</evidence>
<dbReference type="InterPro" id="IPR002909">
    <property type="entry name" value="IPT_dom"/>
</dbReference>
<name>A0A1E4U0N9_PACTA</name>
<feature type="region of interest" description="Disordered" evidence="4">
    <location>
        <begin position="1253"/>
        <end position="1277"/>
    </location>
</feature>
<dbReference type="CDD" id="cd00102">
    <property type="entry name" value="IPT"/>
    <property type="match status" value="1"/>
</dbReference>
<evidence type="ECO:0000313" key="8">
    <source>
        <dbReference type="Proteomes" id="UP000094236"/>
    </source>
</evidence>
<dbReference type="FunFam" id="2.60.40.10:FF:001880">
    <property type="entry name" value="Mga2p"/>
    <property type="match status" value="1"/>
</dbReference>
<dbReference type="STRING" id="669874.A0A1E4U0N9"/>
<evidence type="ECO:0000259" key="6">
    <source>
        <dbReference type="SMART" id="SM00429"/>
    </source>
</evidence>
<dbReference type="SMART" id="SM00248">
    <property type="entry name" value="ANK"/>
    <property type="match status" value="2"/>
</dbReference>